<accession>A0A1I3XIP9</accession>
<dbReference type="EMBL" id="FOSQ01000001">
    <property type="protein sequence ID" value="SFK19413.1"/>
    <property type="molecule type" value="Genomic_DNA"/>
</dbReference>
<dbReference type="STRING" id="1123062.SAMN02745775_101356"/>
<reference evidence="2 3" key="1">
    <citation type="submission" date="2016-10" db="EMBL/GenBank/DDBJ databases">
        <authorList>
            <person name="de Groot N.N."/>
        </authorList>
    </citation>
    <scope>NUCLEOTIDE SEQUENCE [LARGE SCALE GENOMIC DNA]</scope>
    <source>
        <strain evidence="2 3">DSM 19981</strain>
    </source>
</reference>
<dbReference type="OrthoDB" id="7281550at2"/>
<dbReference type="AlphaFoldDB" id="A0A1I3XIP9"/>
<sequence>MKPLFATLPLVLAAACASPAPRPAETPAMAECRAEAERSPGAQAMFSRMNLDNVNNRDRVEREREQIVNRAYADCLTRRGIVRGGGVEPVRRSGF</sequence>
<gene>
    <name evidence="2" type="ORF">SAMN02745775_101356</name>
</gene>
<evidence type="ECO:0000313" key="3">
    <source>
        <dbReference type="Proteomes" id="UP000199473"/>
    </source>
</evidence>
<name>A0A1I3XIP9_9PROT</name>
<protein>
    <submittedName>
        <fullName evidence="2">Uncharacterized protein</fullName>
    </submittedName>
</protein>
<dbReference type="RefSeq" id="WP_092954633.1">
    <property type="nucleotide sequence ID" value="NZ_FOSQ01000001.1"/>
</dbReference>
<keyword evidence="3" id="KW-1185">Reference proteome</keyword>
<feature type="region of interest" description="Disordered" evidence="1">
    <location>
        <begin position="19"/>
        <end position="41"/>
    </location>
</feature>
<evidence type="ECO:0000256" key="1">
    <source>
        <dbReference type="SAM" id="MobiDB-lite"/>
    </source>
</evidence>
<dbReference type="PROSITE" id="PS51257">
    <property type="entry name" value="PROKAR_LIPOPROTEIN"/>
    <property type="match status" value="1"/>
</dbReference>
<dbReference type="Proteomes" id="UP000199473">
    <property type="component" value="Unassembled WGS sequence"/>
</dbReference>
<evidence type="ECO:0000313" key="2">
    <source>
        <dbReference type="EMBL" id="SFK19413.1"/>
    </source>
</evidence>
<organism evidence="2 3">
    <name type="scientific">Falsiroseomonas stagni DSM 19981</name>
    <dbReference type="NCBI Taxonomy" id="1123062"/>
    <lineage>
        <taxon>Bacteria</taxon>
        <taxon>Pseudomonadati</taxon>
        <taxon>Pseudomonadota</taxon>
        <taxon>Alphaproteobacteria</taxon>
        <taxon>Acetobacterales</taxon>
        <taxon>Roseomonadaceae</taxon>
        <taxon>Falsiroseomonas</taxon>
    </lineage>
</organism>
<proteinExistence type="predicted"/>